<dbReference type="EMBL" id="JBHSIU010000127">
    <property type="protein sequence ID" value="MFC5007511.1"/>
    <property type="molecule type" value="Genomic_DNA"/>
</dbReference>
<organism evidence="2 3">
    <name type="scientific">Dactylosporangium cerinum</name>
    <dbReference type="NCBI Taxonomy" id="1434730"/>
    <lineage>
        <taxon>Bacteria</taxon>
        <taxon>Bacillati</taxon>
        <taxon>Actinomycetota</taxon>
        <taxon>Actinomycetes</taxon>
        <taxon>Micromonosporales</taxon>
        <taxon>Micromonosporaceae</taxon>
        <taxon>Dactylosporangium</taxon>
    </lineage>
</organism>
<feature type="chain" id="PRO_5046006527" description="Secreted protein" evidence="1">
    <location>
        <begin position="28"/>
        <end position="290"/>
    </location>
</feature>
<proteinExistence type="predicted"/>
<evidence type="ECO:0000313" key="3">
    <source>
        <dbReference type="Proteomes" id="UP001595912"/>
    </source>
</evidence>
<evidence type="ECO:0008006" key="4">
    <source>
        <dbReference type="Google" id="ProtNLM"/>
    </source>
</evidence>
<accession>A0ABV9WFK2</accession>
<gene>
    <name evidence="2" type="ORF">ACFPIJ_58105</name>
</gene>
<dbReference type="Proteomes" id="UP001595912">
    <property type="component" value="Unassembled WGS sequence"/>
</dbReference>
<reference evidence="3" key="1">
    <citation type="journal article" date="2019" name="Int. J. Syst. Evol. Microbiol.">
        <title>The Global Catalogue of Microorganisms (GCM) 10K type strain sequencing project: providing services to taxonomists for standard genome sequencing and annotation.</title>
        <authorList>
            <consortium name="The Broad Institute Genomics Platform"/>
            <consortium name="The Broad Institute Genome Sequencing Center for Infectious Disease"/>
            <person name="Wu L."/>
            <person name="Ma J."/>
        </authorList>
    </citation>
    <scope>NUCLEOTIDE SEQUENCE [LARGE SCALE GENOMIC DNA]</scope>
    <source>
        <strain evidence="3">CGMCC 4.7152</strain>
    </source>
</reference>
<keyword evidence="3" id="KW-1185">Reference proteome</keyword>
<keyword evidence="1" id="KW-0732">Signal</keyword>
<sequence>MKAHLLAALALTASAAISITMAGPAQAVDAGGPVIVDRSTSWNSDDYKTKEAYCPDNTYVIGTGAFGAGTDNMVDDLIPFSGHVYGKLWEDENGTNANSQLTVRAVCADVDGYEIVSGTSPDDSVSPKSAVAHCSNSSLDLLGTGFEVRDGFGQVTVTKVVPYADDAPSTDSVTVTAHEDDTSIGTNWTITAYAICGYAAGPTTIESSNTSYSTASPKGKSQTCPVDRFNTGAGAATSNATVGNIHLSPFMPGSHYGVEDLMNATAYTDDDGTNPSTAWYLTLHAICVLL</sequence>
<dbReference type="RefSeq" id="WP_380128155.1">
    <property type="nucleotide sequence ID" value="NZ_JBHSIU010000127.1"/>
</dbReference>
<protein>
    <recommendedName>
        <fullName evidence="4">Secreted protein</fullName>
    </recommendedName>
</protein>
<comment type="caution">
    <text evidence="2">The sequence shown here is derived from an EMBL/GenBank/DDBJ whole genome shotgun (WGS) entry which is preliminary data.</text>
</comment>
<evidence type="ECO:0000256" key="1">
    <source>
        <dbReference type="SAM" id="SignalP"/>
    </source>
</evidence>
<evidence type="ECO:0000313" key="2">
    <source>
        <dbReference type="EMBL" id="MFC5007511.1"/>
    </source>
</evidence>
<feature type="signal peptide" evidence="1">
    <location>
        <begin position="1"/>
        <end position="27"/>
    </location>
</feature>
<name>A0ABV9WFK2_9ACTN</name>